<dbReference type="SUPFAM" id="SSF55874">
    <property type="entry name" value="ATPase domain of HSP90 chaperone/DNA topoisomerase II/histidine kinase"/>
    <property type="match status" value="1"/>
</dbReference>
<evidence type="ECO:0000256" key="2">
    <source>
        <dbReference type="ARBA" id="ARBA00012438"/>
    </source>
</evidence>
<dbReference type="GO" id="GO:0007234">
    <property type="term" value="P:osmosensory signaling via phosphorelay pathway"/>
    <property type="evidence" value="ECO:0007669"/>
    <property type="project" value="TreeGrafter"/>
</dbReference>
<keyword evidence="6" id="KW-0067">ATP-binding</keyword>
<dbReference type="Gene3D" id="3.30.565.10">
    <property type="entry name" value="Histidine kinase-like ATPase, C-terminal domain"/>
    <property type="match status" value="1"/>
</dbReference>
<evidence type="ECO:0000259" key="9">
    <source>
        <dbReference type="PROSITE" id="PS50109"/>
    </source>
</evidence>
<evidence type="ECO:0000256" key="6">
    <source>
        <dbReference type="ARBA" id="ARBA00022840"/>
    </source>
</evidence>
<dbReference type="EC" id="2.7.13.3" evidence="2"/>
<evidence type="ECO:0000256" key="8">
    <source>
        <dbReference type="SAM" id="Phobius"/>
    </source>
</evidence>
<dbReference type="PANTHER" id="PTHR42878">
    <property type="entry name" value="TWO-COMPONENT HISTIDINE KINASE"/>
    <property type="match status" value="1"/>
</dbReference>
<accession>A0A660SP99</accession>
<dbReference type="EMBL" id="QNBD01000033">
    <property type="protein sequence ID" value="RKX72282.1"/>
    <property type="molecule type" value="Genomic_DNA"/>
</dbReference>
<protein>
    <recommendedName>
        <fullName evidence="2">histidine kinase</fullName>
        <ecNumber evidence="2">2.7.13.3</ecNumber>
    </recommendedName>
</protein>
<evidence type="ECO:0000313" key="11">
    <source>
        <dbReference type="Proteomes" id="UP000271125"/>
    </source>
</evidence>
<dbReference type="PANTHER" id="PTHR42878:SF7">
    <property type="entry name" value="SENSOR HISTIDINE KINASE GLRK"/>
    <property type="match status" value="1"/>
</dbReference>
<reference evidence="10 11" key="1">
    <citation type="submission" date="2018-06" db="EMBL/GenBank/DDBJ databases">
        <title>Extensive metabolic versatility and redundancy in microbially diverse, dynamic hydrothermal sediments.</title>
        <authorList>
            <person name="Dombrowski N."/>
            <person name="Teske A."/>
            <person name="Baker B.J."/>
        </authorList>
    </citation>
    <scope>NUCLEOTIDE SEQUENCE [LARGE SCALE GENOMIC DNA]</scope>
    <source>
        <strain evidence="10">B10_G13</strain>
    </source>
</reference>
<keyword evidence="5" id="KW-0418">Kinase</keyword>
<feature type="transmembrane region" description="Helical" evidence="8">
    <location>
        <begin position="14"/>
        <end position="34"/>
    </location>
</feature>
<dbReference type="PRINTS" id="PR00344">
    <property type="entry name" value="BCTRLSENSOR"/>
</dbReference>
<dbReference type="InterPro" id="IPR003594">
    <property type="entry name" value="HATPase_dom"/>
</dbReference>
<dbReference type="Pfam" id="PF02518">
    <property type="entry name" value="HATPase_c"/>
    <property type="match status" value="1"/>
</dbReference>
<dbReference type="GO" id="GO:0004673">
    <property type="term" value="F:protein histidine kinase activity"/>
    <property type="evidence" value="ECO:0007669"/>
    <property type="project" value="UniProtKB-EC"/>
</dbReference>
<gene>
    <name evidence="10" type="ORF">DRP43_01130</name>
</gene>
<evidence type="ECO:0000256" key="7">
    <source>
        <dbReference type="ARBA" id="ARBA00023012"/>
    </source>
</evidence>
<keyword evidence="4" id="KW-0547">Nucleotide-binding</keyword>
<keyword evidence="8" id="KW-0812">Transmembrane</keyword>
<sequence>MINFLKSLSRLEKIIFIFFIILLISFIIFIQIILTSLEENTKLKTRVYARFISSALNEDNDQSTEIIFDEIISKIDFPVLITDGDDIPVSWRNINIGDESITYSSLKKGENVHIIRKFNTIKKRLAKSNTPVEIYDPISGEVIERIYFGYPKEVFIMRYVPLFEILVMLILSILGFIGIKIIKENENNKLWMGLAREMAHQIGTPTIALLGWIELIEENHGKLAEITDIEFMKEDVNKLKIIANRFNKIGRAQNLICLDLNKEVDKVVQYFNERSPKRGKGYSIKIDKNENVRSKIDTELFGWAIENVIKNSIDAISQNGNKIKIDMFKIRNRSIIEISDNGRGINMRMIDNIFQPGFSTKKYGWGLGLTLTKRIIKDYFAGKIFVKNTKKDKGTTFRIDLPYCEV</sequence>
<name>A0A660SP99_UNCT6</name>
<feature type="domain" description="Histidine kinase" evidence="9">
    <location>
        <begin position="197"/>
        <end position="405"/>
    </location>
</feature>
<dbReference type="AlphaFoldDB" id="A0A660SP99"/>
<dbReference type="InterPro" id="IPR050351">
    <property type="entry name" value="BphY/WalK/GraS-like"/>
</dbReference>
<evidence type="ECO:0000256" key="1">
    <source>
        <dbReference type="ARBA" id="ARBA00000085"/>
    </source>
</evidence>
<evidence type="ECO:0000256" key="3">
    <source>
        <dbReference type="ARBA" id="ARBA00022679"/>
    </source>
</evidence>
<dbReference type="InterPro" id="IPR036890">
    <property type="entry name" value="HATPase_C_sf"/>
</dbReference>
<evidence type="ECO:0000256" key="5">
    <source>
        <dbReference type="ARBA" id="ARBA00022777"/>
    </source>
</evidence>
<dbReference type="InterPro" id="IPR005467">
    <property type="entry name" value="His_kinase_dom"/>
</dbReference>
<keyword evidence="3" id="KW-0808">Transferase</keyword>
<organism evidence="10 11">
    <name type="scientific">candidate division TA06 bacterium</name>
    <dbReference type="NCBI Taxonomy" id="2250710"/>
    <lineage>
        <taxon>Bacteria</taxon>
        <taxon>Bacteria division TA06</taxon>
    </lineage>
</organism>
<keyword evidence="8" id="KW-0472">Membrane</keyword>
<dbReference type="Proteomes" id="UP000271125">
    <property type="component" value="Unassembled WGS sequence"/>
</dbReference>
<dbReference type="GO" id="GO:0005524">
    <property type="term" value="F:ATP binding"/>
    <property type="evidence" value="ECO:0007669"/>
    <property type="project" value="UniProtKB-KW"/>
</dbReference>
<keyword evidence="8" id="KW-1133">Transmembrane helix</keyword>
<dbReference type="SMART" id="SM00387">
    <property type="entry name" value="HATPase_c"/>
    <property type="match status" value="1"/>
</dbReference>
<comment type="catalytic activity">
    <reaction evidence="1">
        <text>ATP + protein L-histidine = ADP + protein N-phospho-L-histidine.</text>
        <dbReference type="EC" id="2.7.13.3"/>
    </reaction>
</comment>
<dbReference type="InterPro" id="IPR004358">
    <property type="entry name" value="Sig_transdc_His_kin-like_C"/>
</dbReference>
<evidence type="ECO:0000313" key="10">
    <source>
        <dbReference type="EMBL" id="RKX72282.1"/>
    </source>
</evidence>
<evidence type="ECO:0000256" key="4">
    <source>
        <dbReference type="ARBA" id="ARBA00022741"/>
    </source>
</evidence>
<dbReference type="GO" id="GO:0000156">
    <property type="term" value="F:phosphorelay response regulator activity"/>
    <property type="evidence" value="ECO:0007669"/>
    <property type="project" value="TreeGrafter"/>
</dbReference>
<keyword evidence="7" id="KW-0902">Two-component regulatory system</keyword>
<feature type="transmembrane region" description="Helical" evidence="8">
    <location>
        <begin position="159"/>
        <end position="182"/>
    </location>
</feature>
<comment type="caution">
    <text evidence="10">The sequence shown here is derived from an EMBL/GenBank/DDBJ whole genome shotgun (WGS) entry which is preliminary data.</text>
</comment>
<proteinExistence type="predicted"/>
<dbReference type="GO" id="GO:0030295">
    <property type="term" value="F:protein kinase activator activity"/>
    <property type="evidence" value="ECO:0007669"/>
    <property type="project" value="TreeGrafter"/>
</dbReference>
<dbReference type="PROSITE" id="PS50109">
    <property type="entry name" value="HIS_KIN"/>
    <property type="match status" value="1"/>
</dbReference>